<dbReference type="AlphaFoldDB" id="A0A1N7SE14"/>
<reference evidence="1 2" key="1">
    <citation type="submission" date="2016-12" db="EMBL/GenBank/DDBJ databases">
        <authorList>
            <person name="Song W.-J."/>
            <person name="Kurnit D.M."/>
        </authorList>
    </citation>
    <scope>NUCLEOTIDE SEQUENCE [LARGE SCALE GENOMIC DNA]</scope>
    <source>
        <strain evidence="1 2">STM7296</strain>
    </source>
</reference>
<evidence type="ECO:0000313" key="1">
    <source>
        <dbReference type="EMBL" id="SIT45601.1"/>
    </source>
</evidence>
<organism evidence="1 2">
    <name type="scientific">Paraburkholderia ribeironis</name>
    <dbReference type="NCBI Taxonomy" id="1247936"/>
    <lineage>
        <taxon>Bacteria</taxon>
        <taxon>Pseudomonadati</taxon>
        <taxon>Pseudomonadota</taxon>
        <taxon>Betaproteobacteria</taxon>
        <taxon>Burkholderiales</taxon>
        <taxon>Burkholderiaceae</taxon>
        <taxon>Paraburkholderia</taxon>
    </lineage>
</organism>
<evidence type="ECO:0000313" key="2">
    <source>
        <dbReference type="Proteomes" id="UP000187012"/>
    </source>
</evidence>
<sequence length="116" mass="12708">METRTGQTVGGAPADSDAHSRTLIGFLLADASADVEVVRRDLGLGERLVERLQRALDRLDCAQSILEAEGRSRLGNSGGLRKQVSEAVRVLAENWPQDYPEGAVEWRLVRDGARPR</sequence>
<accession>A0A1N7SE14</accession>
<dbReference type="EMBL" id="CYGX02000058">
    <property type="protein sequence ID" value="SIT45601.1"/>
    <property type="molecule type" value="Genomic_DNA"/>
</dbReference>
<dbReference type="Proteomes" id="UP000187012">
    <property type="component" value="Unassembled WGS sequence"/>
</dbReference>
<name>A0A1N7SE14_9BURK</name>
<keyword evidence="2" id="KW-1185">Reference proteome</keyword>
<proteinExistence type="predicted"/>
<protein>
    <submittedName>
        <fullName evidence="1">Uncharacterized protein</fullName>
    </submittedName>
</protein>
<gene>
    <name evidence="1" type="ORF">BN2475_580004</name>
</gene>